<gene>
    <name evidence="11" type="ORF">MNBD_DELTA03-754</name>
</gene>
<protein>
    <submittedName>
        <fullName evidence="11">Na(+)-translocating NADH-quinone reductase subunit A</fullName>
        <ecNumber evidence="11">1.6.5.8</ecNumber>
    </submittedName>
</protein>
<evidence type="ECO:0000313" key="11">
    <source>
        <dbReference type="EMBL" id="VAW37553.1"/>
    </source>
</evidence>
<keyword evidence="7" id="KW-0739">Sodium transport</keyword>
<name>A0A3B0VBB5_9ZZZZ</name>
<keyword evidence="6" id="KW-0830">Ubiquinone</keyword>
<reference evidence="11" key="1">
    <citation type="submission" date="2018-06" db="EMBL/GenBank/DDBJ databases">
        <authorList>
            <person name="Zhirakovskaya E."/>
        </authorList>
    </citation>
    <scope>NUCLEOTIDE SEQUENCE</scope>
</reference>
<dbReference type="AlphaFoldDB" id="A0A3B0VBB5"/>
<sequence>MTVFKLKRGLNIPIQGKPAQEISPARPVSSLALLGRDYPGLKPTLAVREGEEVKGGQLLFTDKKNPGVNFTAPGGGVIAAINRGPKRLFESIVIQLNGKEEERSFTVPQTTDDDSAIRALMLDSGLWTAFRSRPYGRVPSPGSKPHSIFVTAIDTLPLAPDPALIINQQQENFKRGLKLLQPLAPAIHLCLRTAAADYLTSLTNIKVHEFHGPHPAGLPSTHIHFIDPVGKDKTIWHIGYQDVIALGHLGRNGRLQNERIIAIAGPAARQPRLIRTRLGANIAELSQNEFSHAARVVSGSLLNGYAAMGKEAYLGRYHLQVCALRDDAGRGLLNWLRPGVNRYSCRGLFLSGFLPRREFAMSTAAWGGRRAIFPLGTYEQVMPLDIIPTALLKALANEDTEKAQELGCLELIEEDLALCSFVCPGKNNFGPMLRQVLNTIYDEG</sequence>
<feature type="domain" description="NqrA second alpha/beta" evidence="10">
    <location>
        <begin position="114"/>
        <end position="255"/>
    </location>
</feature>
<evidence type="ECO:0000256" key="5">
    <source>
        <dbReference type="ARBA" id="ARBA00023065"/>
    </source>
</evidence>
<evidence type="ECO:0000256" key="1">
    <source>
        <dbReference type="ARBA" id="ARBA00022448"/>
    </source>
</evidence>
<dbReference type="InterPro" id="IPR056147">
    <property type="entry name" value="NQRA_N"/>
</dbReference>
<keyword evidence="11" id="KW-0560">Oxidoreductase</keyword>
<dbReference type="InterPro" id="IPR056148">
    <property type="entry name" value="NQRA_2nd"/>
</dbReference>
<dbReference type="HAMAP" id="MF_00425">
    <property type="entry name" value="NqrA"/>
    <property type="match status" value="1"/>
</dbReference>
<accession>A0A3B0VBB5</accession>
<feature type="domain" description="NqrA N-terminal barrel-sandwich hybrid" evidence="8">
    <location>
        <begin position="5"/>
        <end position="96"/>
    </location>
</feature>
<dbReference type="EMBL" id="UOEX01000214">
    <property type="protein sequence ID" value="VAW37553.1"/>
    <property type="molecule type" value="Genomic_DNA"/>
</dbReference>
<dbReference type="Pfam" id="PF05896">
    <property type="entry name" value="NQRA_N"/>
    <property type="match status" value="1"/>
</dbReference>
<dbReference type="GO" id="GO:0016655">
    <property type="term" value="F:oxidoreductase activity, acting on NAD(P)H, quinone or similar compound as acceptor"/>
    <property type="evidence" value="ECO:0007669"/>
    <property type="project" value="InterPro"/>
</dbReference>
<dbReference type="PANTHER" id="PTHR37839:SF1">
    <property type="entry name" value="NA(+)-TRANSLOCATING NADH-QUINONE REDUCTASE SUBUNIT A"/>
    <property type="match status" value="1"/>
</dbReference>
<evidence type="ECO:0000256" key="4">
    <source>
        <dbReference type="ARBA" id="ARBA00023053"/>
    </source>
</evidence>
<feature type="domain" description="Na(+)-translocating NADH-quinone reductase subunit A C-terminal" evidence="9">
    <location>
        <begin position="260"/>
        <end position="306"/>
    </location>
</feature>
<keyword evidence="5" id="KW-0406">Ion transport</keyword>
<proteinExistence type="inferred from homology"/>
<evidence type="ECO:0000256" key="2">
    <source>
        <dbReference type="ARBA" id="ARBA00022967"/>
    </source>
</evidence>
<evidence type="ECO:0000256" key="7">
    <source>
        <dbReference type="ARBA" id="ARBA00023201"/>
    </source>
</evidence>
<dbReference type="EC" id="1.6.5.8" evidence="11"/>
<evidence type="ECO:0000259" key="9">
    <source>
        <dbReference type="Pfam" id="PF11973"/>
    </source>
</evidence>
<dbReference type="Pfam" id="PF11973">
    <property type="entry name" value="NQRA_SLBB"/>
    <property type="match status" value="1"/>
</dbReference>
<keyword evidence="3" id="KW-0520">NAD</keyword>
<evidence type="ECO:0000256" key="6">
    <source>
        <dbReference type="ARBA" id="ARBA00023075"/>
    </source>
</evidence>
<keyword evidence="2" id="KW-1278">Translocase</keyword>
<keyword evidence="1" id="KW-0813">Transport</keyword>
<dbReference type="Pfam" id="PF24836">
    <property type="entry name" value="NQRA_2nd"/>
    <property type="match status" value="1"/>
</dbReference>
<dbReference type="InterPro" id="IPR008703">
    <property type="entry name" value="NqrA"/>
</dbReference>
<dbReference type="InterPro" id="IPR022615">
    <property type="entry name" value="NqrA_C_domain"/>
</dbReference>
<evidence type="ECO:0000259" key="8">
    <source>
        <dbReference type="Pfam" id="PF05896"/>
    </source>
</evidence>
<dbReference type="NCBIfam" id="NF003759">
    <property type="entry name" value="PRK05352.1-2"/>
    <property type="match status" value="1"/>
</dbReference>
<dbReference type="PANTHER" id="PTHR37839">
    <property type="entry name" value="NA(+)-TRANSLOCATING NADH-QUINONE REDUCTASE SUBUNIT A"/>
    <property type="match status" value="1"/>
</dbReference>
<dbReference type="GO" id="GO:0006814">
    <property type="term" value="P:sodium ion transport"/>
    <property type="evidence" value="ECO:0007669"/>
    <property type="project" value="UniProtKB-KW"/>
</dbReference>
<evidence type="ECO:0000256" key="3">
    <source>
        <dbReference type="ARBA" id="ARBA00023027"/>
    </source>
</evidence>
<dbReference type="NCBIfam" id="TIGR01936">
    <property type="entry name" value="nqrA"/>
    <property type="match status" value="1"/>
</dbReference>
<keyword evidence="4" id="KW-0915">Sodium</keyword>
<evidence type="ECO:0000259" key="10">
    <source>
        <dbReference type="Pfam" id="PF24836"/>
    </source>
</evidence>
<organism evidence="11">
    <name type="scientific">hydrothermal vent metagenome</name>
    <dbReference type="NCBI Taxonomy" id="652676"/>
    <lineage>
        <taxon>unclassified sequences</taxon>
        <taxon>metagenomes</taxon>
        <taxon>ecological metagenomes</taxon>
    </lineage>
</organism>